<organism evidence="3 4">
    <name type="scientific">Penicillium brasilianum</name>
    <dbReference type="NCBI Taxonomy" id="104259"/>
    <lineage>
        <taxon>Eukaryota</taxon>
        <taxon>Fungi</taxon>
        <taxon>Dikarya</taxon>
        <taxon>Ascomycota</taxon>
        <taxon>Pezizomycotina</taxon>
        <taxon>Eurotiomycetes</taxon>
        <taxon>Eurotiomycetidae</taxon>
        <taxon>Eurotiales</taxon>
        <taxon>Aspergillaceae</taxon>
        <taxon>Penicillium</taxon>
    </lineage>
</organism>
<name>A0A1S9RN11_PENBI</name>
<dbReference type="Proteomes" id="UP000190744">
    <property type="component" value="Unassembled WGS sequence"/>
</dbReference>
<dbReference type="SUPFAM" id="SSF51126">
    <property type="entry name" value="Pectin lyase-like"/>
    <property type="match status" value="1"/>
</dbReference>
<protein>
    <recommendedName>
        <fullName evidence="2">Rhamnogalacturonase A/B/Epimerase-like pectate lyase domain-containing protein</fullName>
    </recommendedName>
</protein>
<evidence type="ECO:0000259" key="2">
    <source>
        <dbReference type="Pfam" id="PF12708"/>
    </source>
</evidence>
<sequence length="284" mass="30774">MERRDSHPALASIEVAAPKSTSVSHENHFGHTEAAQKVSEALKALSVINKLRIENINFNNYTLDDKIKSPDKRDSAPPLDYSKDTVAKLSASVAKASSSGSPKKKRDTVSKRSFAYIIPKDLAEAARELAESSPPSPSTGEETKLAAKVRAKYGSKSNDTNRPPQRLQSSNGLFEYNEDDGVEYLATDETNQAKMNKRATSGSSYWLANLEQRGTSPYASDDYKVWRNVRNYGAKGDGVTDDTAVINKAISDGGRCGANCGSSTIYPAVAFFPPGKYLVSSPLI</sequence>
<evidence type="ECO:0000313" key="3">
    <source>
        <dbReference type="EMBL" id="OOQ86761.1"/>
    </source>
</evidence>
<feature type="region of interest" description="Disordered" evidence="1">
    <location>
        <begin position="126"/>
        <end position="172"/>
    </location>
</feature>
<evidence type="ECO:0000256" key="1">
    <source>
        <dbReference type="SAM" id="MobiDB-lite"/>
    </source>
</evidence>
<dbReference type="InterPro" id="IPR012334">
    <property type="entry name" value="Pectin_lyas_fold"/>
</dbReference>
<comment type="caution">
    <text evidence="3">The sequence shown here is derived from an EMBL/GenBank/DDBJ whole genome shotgun (WGS) entry which is preliminary data.</text>
</comment>
<reference evidence="4" key="1">
    <citation type="submission" date="2015-09" db="EMBL/GenBank/DDBJ databases">
        <authorList>
            <person name="Fill T.P."/>
            <person name="Baretta J.F."/>
            <person name="de Almeida L.G."/>
            <person name="Rocha M."/>
            <person name="de Souza D.H."/>
            <person name="Malavazi I."/>
            <person name="Cerdeira L.T."/>
            <person name="Hong H."/>
            <person name="Samborskyy M."/>
            <person name="de Vasconcelos A.T."/>
            <person name="Leadlay P."/>
            <person name="Rodrigues-Filho E."/>
        </authorList>
    </citation>
    <scope>NUCLEOTIDE SEQUENCE [LARGE SCALE GENOMIC DNA]</scope>
    <source>
        <strain evidence="4">LaBioMMi 136</strain>
    </source>
</reference>
<feature type="region of interest" description="Disordered" evidence="1">
    <location>
        <begin position="63"/>
        <end position="83"/>
    </location>
</feature>
<accession>A0A1S9RN11</accession>
<dbReference type="EMBL" id="LJBN01000134">
    <property type="protein sequence ID" value="OOQ86761.1"/>
    <property type="molecule type" value="Genomic_DNA"/>
</dbReference>
<dbReference type="AlphaFoldDB" id="A0A1S9RN11"/>
<feature type="domain" description="Rhamnogalacturonase A/B/Epimerase-like pectate lyase" evidence="2">
    <location>
        <begin position="226"/>
        <end position="283"/>
    </location>
</feature>
<feature type="region of interest" description="Disordered" evidence="1">
    <location>
        <begin position="1"/>
        <end position="29"/>
    </location>
</feature>
<dbReference type="InterPro" id="IPR024535">
    <property type="entry name" value="RHGA/B-epi-like_pectate_lyase"/>
</dbReference>
<evidence type="ECO:0000313" key="4">
    <source>
        <dbReference type="Proteomes" id="UP000190744"/>
    </source>
</evidence>
<gene>
    <name evidence="3" type="ORF">PEBR_19890</name>
</gene>
<dbReference type="Gene3D" id="2.160.20.10">
    <property type="entry name" value="Single-stranded right-handed beta-helix, Pectin lyase-like"/>
    <property type="match status" value="1"/>
</dbReference>
<dbReference type="Pfam" id="PF12708">
    <property type="entry name" value="Pect-lyase_RHGA_epim"/>
    <property type="match status" value="1"/>
</dbReference>
<feature type="compositionally biased region" description="Polar residues" evidence="1">
    <location>
        <begin position="155"/>
        <end position="172"/>
    </location>
</feature>
<dbReference type="InterPro" id="IPR011050">
    <property type="entry name" value="Pectin_lyase_fold/virulence"/>
</dbReference>
<proteinExistence type="predicted"/>